<evidence type="ECO:0000256" key="1">
    <source>
        <dbReference type="ARBA" id="ARBA00022737"/>
    </source>
</evidence>
<dbReference type="RefSeq" id="XP_028882936.1">
    <property type="nucleotide sequence ID" value="XM_029025953.1"/>
</dbReference>
<accession>A0A1X0NXK5</accession>
<dbReference type="Proteomes" id="UP000192257">
    <property type="component" value="Unassembled WGS sequence"/>
</dbReference>
<keyword evidence="1" id="KW-0677">Repeat</keyword>
<keyword evidence="4" id="KW-1185">Reference proteome</keyword>
<dbReference type="PANTHER" id="PTHR47936:SF1">
    <property type="entry name" value="PENTATRICOPEPTIDE REPEAT-CONTAINING PROTEIN GUN1, CHLOROPLASTIC"/>
    <property type="match status" value="1"/>
</dbReference>
<dbReference type="GeneID" id="39985733"/>
<protein>
    <recommendedName>
        <fullName evidence="5">Pentacotripeptide-repeat region of PRORP domain-containing protein</fullName>
    </recommendedName>
</protein>
<proteinExistence type="predicted"/>
<dbReference type="STRING" id="67003.A0A1X0NXK5"/>
<dbReference type="VEuPathDB" id="TriTrypDB:TM35_000153010"/>
<dbReference type="PANTHER" id="PTHR47936">
    <property type="entry name" value="PPR_LONG DOMAIN-CONTAINING PROTEIN"/>
    <property type="match status" value="1"/>
</dbReference>
<evidence type="ECO:0000313" key="3">
    <source>
        <dbReference type="EMBL" id="ORC88870.1"/>
    </source>
</evidence>
<comment type="caution">
    <text evidence="3">The sequence shown here is derived from an EMBL/GenBank/DDBJ whole genome shotgun (WGS) entry which is preliminary data.</text>
</comment>
<evidence type="ECO:0000313" key="4">
    <source>
        <dbReference type="Proteomes" id="UP000192257"/>
    </source>
</evidence>
<name>A0A1X0NXK5_9TRYP</name>
<sequence>MHPRISGQGVFPRYGGGWMHQFGHVYALQQELLSPQSNNWFRAIELWHTARHEGVALNAAHYTNILRQCVRPAAWEASLAVLHQMQREGIRPDVVGVGCVLASCAEANRSHEVEEVFKKFSGKMKLDSVCYLALIKAKMSQEKWTEAIEVGKQQEAEGIPFLPYTFTHLLEAANEADDAMFALDLVRRMRGEQWELAERGRSAFKKLCMRHDWNDEYEQLVGITDDMKEFPQLSPGDHV</sequence>
<dbReference type="Gene3D" id="1.25.40.10">
    <property type="entry name" value="Tetratricopeptide repeat domain"/>
    <property type="match status" value="1"/>
</dbReference>
<dbReference type="InterPro" id="IPR002885">
    <property type="entry name" value="PPR_rpt"/>
</dbReference>
<gene>
    <name evidence="3" type="ORF">TM35_000153010</name>
</gene>
<dbReference type="InterPro" id="IPR011990">
    <property type="entry name" value="TPR-like_helical_dom_sf"/>
</dbReference>
<dbReference type="AlphaFoldDB" id="A0A1X0NXK5"/>
<dbReference type="OrthoDB" id="185373at2759"/>
<dbReference type="Pfam" id="PF13812">
    <property type="entry name" value="PPR_3"/>
    <property type="match status" value="1"/>
</dbReference>
<reference evidence="3 4" key="1">
    <citation type="submission" date="2017-03" db="EMBL/GenBank/DDBJ databases">
        <title>An alternative strategy for trypanosome survival in the mammalian bloodstream revealed through genome and transcriptome analysis of the ubiquitous bovine parasite Trypanosoma (Megatrypanum) theileri.</title>
        <authorList>
            <person name="Kelly S."/>
            <person name="Ivens A."/>
            <person name="Mott A."/>
            <person name="O'Neill E."/>
            <person name="Emms D."/>
            <person name="Macleod O."/>
            <person name="Voorheis P."/>
            <person name="Matthews J."/>
            <person name="Matthews K."/>
            <person name="Carrington M."/>
        </authorList>
    </citation>
    <scope>NUCLEOTIDE SEQUENCE [LARGE SCALE GENOMIC DNA]</scope>
    <source>
        <strain evidence="3">Edinburgh</strain>
    </source>
</reference>
<organism evidence="3 4">
    <name type="scientific">Trypanosoma theileri</name>
    <dbReference type="NCBI Taxonomy" id="67003"/>
    <lineage>
        <taxon>Eukaryota</taxon>
        <taxon>Discoba</taxon>
        <taxon>Euglenozoa</taxon>
        <taxon>Kinetoplastea</taxon>
        <taxon>Metakinetoplastina</taxon>
        <taxon>Trypanosomatida</taxon>
        <taxon>Trypanosomatidae</taxon>
        <taxon>Trypanosoma</taxon>
    </lineage>
</organism>
<evidence type="ECO:0008006" key="5">
    <source>
        <dbReference type="Google" id="ProtNLM"/>
    </source>
</evidence>
<evidence type="ECO:0000256" key="2">
    <source>
        <dbReference type="PROSITE-ProRule" id="PRU00708"/>
    </source>
</evidence>
<dbReference type="EMBL" id="NBCO01000015">
    <property type="protein sequence ID" value="ORC88870.1"/>
    <property type="molecule type" value="Genomic_DNA"/>
</dbReference>
<feature type="repeat" description="PPR" evidence="2">
    <location>
        <begin position="58"/>
        <end position="92"/>
    </location>
</feature>
<dbReference type="PROSITE" id="PS51375">
    <property type="entry name" value="PPR"/>
    <property type="match status" value="1"/>
</dbReference>